<dbReference type="InterPro" id="IPR011598">
    <property type="entry name" value="bHLH_dom"/>
</dbReference>
<dbReference type="Pfam" id="PF07527">
    <property type="entry name" value="Hairy_orange"/>
    <property type="match status" value="1"/>
</dbReference>
<evidence type="ECO:0000313" key="10">
    <source>
        <dbReference type="Proteomes" id="UP000326759"/>
    </source>
</evidence>
<keyword evidence="10" id="KW-1185">Reference proteome</keyword>
<name>A0A5N5SXG9_9CRUS</name>
<feature type="domain" description="Orange" evidence="8">
    <location>
        <begin position="89"/>
        <end position="122"/>
    </location>
</feature>
<feature type="domain" description="BHLH" evidence="7">
    <location>
        <begin position="14"/>
        <end position="71"/>
    </location>
</feature>
<proteinExistence type="predicted"/>
<evidence type="ECO:0000313" key="9">
    <source>
        <dbReference type="EMBL" id="KAB7498901.1"/>
    </source>
</evidence>
<dbReference type="PANTHER" id="PTHR10985">
    <property type="entry name" value="BASIC HELIX-LOOP-HELIX TRANSCRIPTION FACTOR, HES-RELATED"/>
    <property type="match status" value="1"/>
</dbReference>
<evidence type="ECO:0000259" key="8">
    <source>
        <dbReference type="PROSITE" id="PS51054"/>
    </source>
</evidence>
<evidence type="ECO:0000256" key="1">
    <source>
        <dbReference type="ARBA" id="ARBA00004123"/>
    </source>
</evidence>
<sequence length="282" mass="31016">MACETEPMSRTYQYRKVMKPMLERKRRARINKCLDELKDLMVGALQSEGESITKLEKADVLELTVNHLKKLQKKGQLTMRPLPNYEDKFREGFSRCASEVSRCLASIPGVDITLGTQLMTRLGVTLTHLERRTPLTILVPSPEVSPAPSSGSSGYSSSYSSVSPTPSTSSRSNSPINTAIHSKPPTVIPSKQNNSHAPAIGNGNGNEGAKETRGALLLTFFCKKCHPYSNSNSRFFMEIVPPVPTLSKTAPTHDADSAAMLNESTFLDFDARWKSGSFNIHL</sequence>
<evidence type="ECO:0000256" key="3">
    <source>
        <dbReference type="ARBA" id="ARBA00023125"/>
    </source>
</evidence>
<keyword evidence="5" id="KW-0539">Nucleus</keyword>
<dbReference type="InterPro" id="IPR050370">
    <property type="entry name" value="HES_HEY"/>
</dbReference>
<dbReference type="SUPFAM" id="SSF47459">
    <property type="entry name" value="HLH, helix-loop-helix DNA-binding domain"/>
    <property type="match status" value="1"/>
</dbReference>
<dbReference type="GO" id="GO:0006355">
    <property type="term" value="P:regulation of DNA-templated transcription"/>
    <property type="evidence" value="ECO:0007669"/>
    <property type="project" value="InterPro"/>
</dbReference>
<dbReference type="SUPFAM" id="SSF158457">
    <property type="entry name" value="Orange domain-like"/>
    <property type="match status" value="1"/>
</dbReference>
<comment type="subcellular location">
    <subcellularLocation>
        <location evidence="1">Nucleus</location>
    </subcellularLocation>
</comment>
<dbReference type="OrthoDB" id="6085656at2759"/>
<dbReference type="InterPro" id="IPR003650">
    <property type="entry name" value="Orange_dom"/>
</dbReference>
<dbReference type="GO" id="GO:0003677">
    <property type="term" value="F:DNA binding"/>
    <property type="evidence" value="ECO:0007669"/>
    <property type="project" value="UniProtKB-KW"/>
</dbReference>
<feature type="compositionally biased region" description="Low complexity" evidence="6">
    <location>
        <begin position="140"/>
        <end position="175"/>
    </location>
</feature>
<dbReference type="FunFam" id="4.10.280.10:FF:000072">
    <property type="entry name" value="enhancer of split mgamma protein-like"/>
    <property type="match status" value="1"/>
</dbReference>
<accession>A0A5N5SXG9</accession>
<dbReference type="AlphaFoldDB" id="A0A5N5SXG9"/>
<dbReference type="SMART" id="SM00353">
    <property type="entry name" value="HLH"/>
    <property type="match status" value="1"/>
</dbReference>
<dbReference type="Proteomes" id="UP000326759">
    <property type="component" value="Unassembled WGS sequence"/>
</dbReference>
<feature type="region of interest" description="Disordered" evidence="6">
    <location>
        <begin position="139"/>
        <end position="208"/>
    </location>
</feature>
<evidence type="ECO:0000256" key="2">
    <source>
        <dbReference type="ARBA" id="ARBA00023015"/>
    </source>
</evidence>
<evidence type="ECO:0000256" key="6">
    <source>
        <dbReference type="SAM" id="MobiDB-lite"/>
    </source>
</evidence>
<gene>
    <name evidence="9" type="ORF">Anas_10876</name>
</gene>
<keyword evidence="4" id="KW-0804">Transcription</keyword>
<organism evidence="9 10">
    <name type="scientific">Armadillidium nasatum</name>
    <dbReference type="NCBI Taxonomy" id="96803"/>
    <lineage>
        <taxon>Eukaryota</taxon>
        <taxon>Metazoa</taxon>
        <taxon>Ecdysozoa</taxon>
        <taxon>Arthropoda</taxon>
        <taxon>Crustacea</taxon>
        <taxon>Multicrustacea</taxon>
        <taxon>Malacostraca</taxon>
        <taxon>Eumalacostraca</taxon>
        <taxon>Peracarida</taxon>
        <taxon>Isopoda</taxon>
        <taxon>Oniscidea</taxon>
        <taxon>Crinocheta</taxon>
        <taxon>Armadillidiidae</taxon>
        <taxon>Armadillidium</taxon>
    </lineage>
</organism>
<dbReference type="Pfam" id="PF00010">
    <property type="entry name" value="HLH"/>
    <property type="match status" value="1"/>
</dbReference>
<dbReference type="PROSITE" id="PS51054">
    <property type="entry name" value="ORANGE"/>
    <property type="match status" value="1"/>
</dbReference>
<reference evidence="9 10" key="1">
    <citation type="journal article" date="2019" name="PLoS Biol.">
        <title>Sex chromosomes control vertical transmission of feminizing Wolbachia symbionts in an isopod.</title>
        <authorList>
            <person name="Becking T."/>
            <person name="Chebbi M.A."/>
            <person name="Giraud I."/>
            <person name="Moumen B."/>
            <person name="Laverre T."/>
            <person name="Caubet Y."/>
            <person name="Peccoud J."/>
            <person name="Gilbert C."/>
            <person name="Cordaux R."/>
        </authorList>
    </citation>
    <scope>NUCLEOTIDE SEQUENCE [LARGE SCALE GENOMIC DNA]</scope>
    <source>
        <strain evidence="9">ANa2</strain>
        <tissue evidence="9">Whole body excluding digestive tract and cuticle</tissue>
    </source>
</reference>
<dbReference type="EMBL" id="SEYY01018871">
    <property type="protein sequence ID" value="KAB7498901.1"/>
    <property type="molecule type" value="Genomic_DNA"/>
</dbReference>
<dbReference type="PROSITE" id="PS50888">
    <property type="entry name" value="BHLH"/>
    <property type="match status" value="1"/>
</dbReference>
<dbReference type="SMART" id="SM00511">
    <property type="entry name" value="ORANGE"/>
    <property type="match status" value="1"/>
</dbReference>
<evidence type="ECO:0000256" key="4">
    <source>
        <dbReference type="ARBA" id="ARBA00023163"/>
    </source>
</evidence>
<protein>
    <submittedName>
        <fullName evidence="9">Enhancer of split mbeta protein</fullName>
    </submittedName>
</protein>
<dbReference type="GO" id="GO:0005634">
    <property type="term" value="C:nucleus"/>
    <property type="evidence" value="ECO:0007669"/>
    <property type="project" value="UniProtKB-SubCell"/>
</dbReference>
<dbReference type="Gene3D" id="4.10.280.10">
    <property type="entry name" value="Helix-loop-helix DNA-binding domain"/>
    <property type="match status" value="1"/>
</dbReference>
<evidence type="ECO:0000259" key="7">
    <source>
        <dbReference type="PROSITE" id="PS50888"/>
    </source>
</evidence>
<keyword evidence="2" id="KW-0805">Transcription regulation</keyword>
<dbReference type="InterPro" id="IPR036638">
    <property type="entry name" value="HLH_DNA-bd_sf"/>
</dbReference>
<comment type="caution">
    <text evidence="9">The sequence shown here is derived from an EMBL/GenBank/DDBJ whole genome shotgun (WGS) entry which is preliminary data.</text>
</comment>
<evidence type="ECO:0000256" key="5">
    <source>
        <dbReference type="ARBA" id="ARBA00023242"/>
    </source>
</evidence>
<dbReference type="CDD" id="cd19741">
    <property type="entry name" value="bHLH-O_ESMB_like"/>
    <property type="match status" value="1"/>
</dbReference>
<dbReference type="GO" id="GO:0046983">
    <property type="term" value="F:protein dimerization activity"/>
    <property type="evidence" value="ECO:0007669"/>
    <property type="project" value="InterPro"/>
</dbReference>
<keyword evidence="3" id="KW-0238">DNA-binding</keyword>